<evidence type="ECO:0008006" key="3">
    <source>
        <dbReference type="Google" id="ProtNLM"/>
    </source>
</evidence>
<dbReference type="AlphaFoldDB" id="A0AAN8YBQ7"/>
<dbReference type="Proteomes" id="UP001371456">
    <property type="component" value="Unassembled WGS sequence"/>
</dbReference>
<evidence type="ECO:0000313" key="2">
    <source>
        <dbReference type="Proteomes" id="UP001371456"/>
    </source>
</evidence>
<dbReference type="EMBL" id="JBANQN010000006">
    <property type="protein sequence ID" value="KAK6786672.1"/>
    <property type="molecule type" value="Genomic_DNA"/>
</dbReference>
<accession>A0AAN8YBQ7</accession>
<name>A0AAN8YBQ7_SOLBU</name>
<protein>
    <recommendedName>
        <fullName evidence="3">RNase H type-1 domain-containing protein</fullName>
    </recommendedName>
</protein>
<dbReference type="PANTHER" id="PTHR47723:SF7">
    <property type="entry name" value="RNASE H FAMILY PROTEIN"/>
    <property type="match status" value="1"/>
</dbReference>
<organism evidence="1 2">
    <name type="scientific">Solanum bulbocastanum</name>
    <name type="common">Wild potato</name>
    <dbReference type="NCBI Taxonomy" id="147425"/>
    <lineage>
        <taxon>Eukaryota</taxon>
        <taxon>Viridiplantae</taxon>
        <taxon>Streptophyta</taxon>
        <taxon>Embryophyta</taxon>
        <taxon>Tracheophyta</taxon>
        <taxon>Spermatophyta</taxon>
        <taxon>Magnoliopsida</taxon>
        <taxon>eudicotyledons</taxon>
        <taxon>Gunneridae</taxon>
        <taxon>Pentapetalae</taxon>
        <taxon>asterids</taxon>
        <taxon>lamiids</taxon>
        <taxon>Solanales</taxon>
        <taxon>Solanaceae</taxon>
        <taxon>Solanoideae</taxon>
        <taxon>Solaneae</taxon>
        <taxon>Solanum</taxon>
    </lineage>
</organism>
<comment type="caution">
    <text evidence="1">The sequence shown here is derived from an EMBL/GenBank/DDBJ whole genome shotgun (WGS) entry which is preliminary data.</text>
</comment>
<reference evidence="1 2" key="1">
    <citation type="submission" date="2024-02" db="EMBL/GenBank/DDBJ databases">
        <title>de novo genome assembly of Solanum bulbocastanum strain 11H21.</title>
        <authorList>
            <person name="Hosaka A.J."/>
        </authorList>
    </citation>
    <scope>NUCLEOTIDE SEQUENCE [LARGE SCALE GENOMIC DNA]</scope>
    <source>
        <tissue evidence="1">Young leaves</tissue>
    </source>
</reference>
<proteinExistence type="predicted"/>
<sequence>MHRNIEVNTDGDGSYIQKNNRASIGGVVRNDSGNLIMPFSVPIQCKINNQADAMADMYEVNWCKYYDLEFNSLVITDMINNKVTNYHKLKGIIRDIIKGINGADNEHFTLF</sequence>
<dbReference type="InterPro" id="IPR053151">
    <property type="entry name" value="RNase_H-like"/>
</dbReference>
<dbReference type="PANTHER" id="PTHR47723">
    <property type="entry name" value="OS05G0353850 PROTEIN"/>
    <property type="match status" value="1"/>
</dbReference>
<evidence type="ECO:0000313" key="1">
    <source>
        <dbReference type="EMBL" id="KAK6786672.1"/>
    </source>
</evidence>
<gene>
    <name evidence="1" type="ORF">RDI58_015197</name>
</gene>
<keyword evidence="2" id="KW-1185">Reference proteome</keyword>